<organism evidence="2 3">
    <name type="scientific">Pseudomonas graminis</name>
    <dbReference type="NCBI Taxonomy" id="158627"/>
    <lineage>
        <taxon>Bacteria</taxon>
        <taxon>Pseudomonadati</taxon>
        <taxon>Pseudomonadota</taxon>
        <taxon>Gammaproteobacteria</taxon>
        <taxon>Pseudomonadales</taxon>
        <taxon>Pseudomonadaceae</taxon>
        <taxon>Pseudomonas</taxon>
    </lineage>
</organism>
<accession>A0A1I0A2A7</accession>
<name>A0A1I0A2A7_9PSED</name>
<dbReference type="EMBL" id="FOHW01000003">
    <property type="protein sequence ID" value="SES88190.1"/>
    <property type="molecule type" value="Genomic_DNA"/>
</dbReference>
<evidence type="ECO:0000313" key="3">
    <source>
        <dbReference type="Proteomes" id="UP000182332"/>
    </source>
</evidence>
<reference evidence="2 3" key="1">
    <citation type="submission" date="2016-10" db="EMBL/GenBank/DDBJ databases">
        <authorList>
            <person name="de Groot N.N."/>
        </authorList>
    </citation>
    <scope>NUCLEOTIDE SEQUENCE [LARGE SCALE GENOMIC DNA]</scope>
    <source>
        <strain evidence="2 3">DSM 11363</strain>
    </source>
</reference>
<gene>
    <name evidence="2" type="ORF">SAMN05216197_10384</name>
</gene>
<feature type="compositionally biased region" description="Basic and acidic residues" evidence="1">
    <location>
        <begin position="131"/>
        <end position="140"/>
    </location>
</feature>
<dbReference type="Proteomes" id="UP000182332">
    <property type="component" value="Unassembled WGS sequence"/>
</dbReference>
<feature type="region of interest" description="Disordered" evidence="1">
    <location>
        <begin position="119"/>
        <end position="150"/>
    </location>
</feature>
<sequence length="248" mass="25609">MAPVLLTAVQTMKSLRCISVMLLVLLSGCDAEKAPAPPAKATASAPAARSEAEAATSAKPVAGPESAAEYAPASAEKSVADAPAVHSLAPNITTVPVVASGKASVVAPRKVTDVTAADAKPSGTNAKSAKVKADNAEVARRAPVASKSKSASQVVKETRLNKVPLDLSLPPEMVKQLTPPANVITSASKTKAQSSGAKPLLPKMFPDANADPDFQMHGRLLSNEMDLQLRNEARKEVEGAALDFKFKQ</sequence>
<proteinExistence type="predicted"/>
<evidence type="ECO:0008006" key="4">
    <source>
        <dbReference type="Google" id="ProtNLM"/>
    </source>
</evidence>
<protein>
    <recommendedName>
        <fullName evidence="4">Translation initiation factor 2</fullName>
    </recommendedName>
</protein>
<evidence type="ECO:0000313" key="2">
    <source>
        <dbReference type="EMBL" id="SES88190.1"/>
    </source>
</evidence>
<feature type="region of interest" description="Disordered" evidence="1">
    <location>
        <begin position="35"/>
        <end position="74"/>
    </location>
</feature>
<feature type="compositionally biased region" description="Low complexity" evidence="1">
    <location>
        <begin position="39"/>
        <end position="74"/>
    </location>
</feature>
<dbReference type="AlphaFoldDB" id="A0A1I0A2A7"/>
<evidence type="ECO:0000256" key="1">
    <source>
        <dbReference type="SAM" id="MobiDB-lite"/>
    </source>
</evidence>